<evidence type="ECO:0000313" key="3">
    <source>
        <dbReference type="Proteomes" id="UP000053611"/>
    </source>
</evidence>
<organism evidence="2 3">
    <name type="scientific">Cutaneotrichosporon oleaginosum</name>
    <dbReference type="NCBI Taxonomy" id="879819"/>
    <lineage>
        <taxon>Eukaryota</taxon>
        <taxon>Fungi</taxon>
        <taxon>Dikarya</taxon>
        <taxon>Basidiomycota</taxon>
        <taxon>Agaricomycotina</taxon>
        <taxon>Tremellomycetes</taxon>
        <taxon>Trichosporonales</taxon>
        <taxon>Trichosporonaceae</taxon>
        <taxon>Cutaneotrichosporon</taxon>
    </lineage>
</organism>
<gene>
    <name evidence="2" type="ORF">CC85DRAFT_287755</name>
</gene>
<dbReference type="EMBL" id="KQ087239">
    <property type="protein sequence ID" value="KLT40231.1"/>
    <property type="molecule type" value="Genomic_DNA"/>
</dbReference>
<feature type="region of interest" description="Disordered" evidence="1">
    <location>
        <begin position="34"/>
        <end position="138"/>
    </location>
</feature>
<accession>A0A0J0XGP4</accession>
<reference evidence="2 3" key="1">
    <citation type="submission" date="2015-03" db="EMBL/GenBank/DDBJ databases">
        <title>Genomics and transcriptomics of the oil-accumulating basidiomycete yeast T. oleaginosus allow insights into substrate utilization and the diverse evolutionary trajectories of mating systems in fungi.</title>
        <authorList>
            <consortium name="DOE Joint Genome Institute"/>
            <person name="Kourist R."/>
            <person name="Kracht O."/>
            <person name="Bracharz F."/>
            <person name="Lipzen A."/>
            <person name="Nolan M."/>
            <person name="Ohm R."/>
            <person name="Grigoriev I."/>
            <person name="Sun S."/>
            <person name="Heitman J."/>
            <person name="Bruck T."/>
            <person name="Nowrousian M."/>
        </authorList>
    </citation>
    <scope>NUCLEOTIDE SEQUENCE [LARGE SCALE GENOMIC DNA]</scope>
    <source>
        <strain evidence="2 3">IBC0246</strain>
    </source>
</reference>
<keyword evidence="3" id="KW-1185">Reference proteome</keyword>
<dbReference type="RefSeq" id="XP_018276722.1">
    <property type="nucleotide sequence ID" value="XM_018424011.1"/>
</dbReference>
<evidence type="ECO:0000256" key="1">
    <source>
        <dbReference type="SAM" id="MobiDB-lite"/>
    </source>
</evidence>
<dbReference type="AlphaFoldDB" id="A0A0J0XGP4"/>
<dbReference type="GeneID" id="28984614"/>
<evidence type="ECO:0000313" key="2">
    <source>
        <dbReference type="EMBL" id="KLT40231.1"/>
    </source>
</evidence>
<name>A0A0J0XGP4_9TREE</name>
<sequence>MCGAEADAEADTEAGAVSSAGLVESNLPTWLFAEHASLPPGNSPDASPTHHQPIGIWPTPIRRRPFRRPLLPCPPHPAGPISLVSSRRPPARVRGRLQGSGPGGSIPTPDIQSSWLLQQLGPGQRDGRCRPRRRRVEI</sequence>
<protein>
    <submittedName>
        <fullName evidence="2">Uncharacterized protein</fullName>
    </submittedName>
</protein>
<proteinExistence type="predicted"/>
<dbReference type="Proteomes" id="UP000053611">
    <property type="component" value="Unassembled WGS sequence"/>
</dbReference>